<dbReference type="Pfam" id="PF15341">
    <property type="entry name" value="SLX9"/>
    <property type="match status" value="1"/>
</dbReference>
<proteinExistence type="inferred from homology"/>
<dbReference type="GO" id="GO:0000462">
    <property type="term" value="P:maturation of SSU-rRNA from tricistronic rRNA transcript (SSU-rRNA, 5.8S rRNA, LSU-rRNA)"/>
    <property type="evidence" value="ECO:0007669"/>
    <property type="project" value="InterPro"/>
</dbReference>
<evidence type="ECO:0000256" key="5">
    <source>
        <dbReference type="SAM" id="MobiDB-lite"/>
    </source>
</evidence>
<evidence type="ECO:0000313" key="7">
    <source>
        <dbReference type="Proteomes" id="UP001375240"/>
    </source>
</evidence>
<dbReference type="GO" id="GO:0005730">
    <property type="term" value="C:nucleolus"/>
    <property type="evidence" value="ECO:0007669"/>
    <property type="project" value="UniProtKB-SubCell"/>
</dbReference>
<accession>A0AAV9UPS9</accession>
<comment type="similarity">
    <text evidence="2">Belongs to the SLX9 family.</text>
</comment>
<evidence type="ECO:0000256" key="2">
    <source>
        <dbReference type="ARBA" id="ARBA00011022"/>
    </source>
</evidence>
<protein>
    <recommendedName>
        <fullName evidence="3">Ribosome biogenesis protein SLX9</fullName>
    </recommendedName>
</protein>
<dbReference type="AlphaFoldDB" id="A0AAV9UPS9"/>
<keyword evidence="7" id="KW-1185">Reference proteome</keyword>
<keyword evidence="4" id="KW-0539">Nucleus</keyword>
<dbReference type="GO" id="GO:0030688">
    <property type="term" value="C:preribosome, small subunit precursor"/>
    <property type="evidence" value="ECO:0007669"/>
    <property type="project" value="InterPro"/>
</dbReference>
<feature type="compositionally biased region" description="Basic residues" evidence="5">
    <location>
        <begin position="90"/>
        <end position="103"/>
    </location>
</feature>
<evidence type="ECO:0000256" key="3">
    <source>
        <dbReference type="ARBA" id="ARBA00021321"/>
    </source>
</evidence>
<comment type="subcellular location">
    <subcellularLocation>
        <location evidence="1">Nucleus</location>
        <location evidence="1">Nucleolus</location>
    </subcellularLocation>
</comment>
<feature type="region of interest" description="Disordered" evidence="5">
    <location>
        <begin position="32"/>
        <end position="51"/>
    </location>
</feature>
<dbReference type="EMBL" id="JAVHNQ010000006">
    <property type="protein sequence ID" value="KAK6344087.1"/>
    <property type="molecule type" value="Genomic_DNA"/>
</dbReference>
<evidence type="ECO:0000256" key="1">
    <source>
        <dbReference type="ARBA" id="ARBA00004604"/>
    </source>
</evidence>
<comment type="caution">
    <text evidence="6">The sequence shown here is derived from an EMBL/GenBank/DDBJ whole genome shotgun (WGS) entry which is preliminary data.</text>
</comment>
<evidence type="ECO:0000313" key="6">
    <source>
        <dbReference type="EMBL" id="KAK6344087.1"/>
    </source>
</evidence>
<dbReference type="GO" id="GO:0030686">
    <property type="term" value="C:90S preribosome"/>
    <property type="evidence" value="ECO:0007669"/>
    <property type="project" value="InterPro"/>
</dbReference>
<reference evidence="6 7" key="1">
    <citation type="submission" date="2019-10" db="EMBL/GenBank/DDBJ databases">
        <authorList>
            <person name="Palmer J.M."/>
        </authorList>
    </citation>
    <scope>NUCLEOTIDE SEQUENCE [LARGE SCALE GENOMIC DNA]</scope>
    <source>
        <strain evidence="6 7">TWF696</strain>
    </source>
</reference>
<name>A0AAV9UPS9_9PEZI</name>
<feature type="compositionally biased region" description="Polar residues" evidence="5">
    <location>
        <begin position="79"/>
        <end position="88"/>
    </location>
</feature>
<feature type="compositionally biased region" description="Low complexity" evidence="5">
    <location>
        <begin position="56"/>
        <end position="68"/>
    </location>
</feature>
<dbReference type="Proteomes" id="UP001375240">
    <property type="component" value="Unassembled WGS sequence"/>
</dbReference>
<organism evidence="6 7">
    <name type="scientific">Orbilia brochopaga</name>
    <dbReference type="NCBI Taxonomy" id="3140254"/>
    <lineage>
        <taxon>Eukaryota</taxon>
        <taxon>Fungi</taxon>
        <taxon>Dikarya</taxon>
        <taxon>Ascomycota</taxon>
        <taxon>Pezizomycotina</taxon>
        <taxon>Orbiliomycetes</taxon>
        <taxon>Orbiliales</taxon>
        <taxon>Orbiliaceae</taxon>
        <taxon>Orbilia</taxon>
    </lineage>
</organism>
<sequence>MPGVLEFPRAHFGIPPKNFQLHTAHRPLHFLTSPHDRDSNIMAPTKKRSSIRAKAAARATSSSKPTTTFADLGAAFSDDPSTSTTPHYQPSKRAKRVAKHTSFLHRVASTGLTNSSAVRKKKRSRGKDAKSRGNLVASLSSLADALPDFDGIDTTGGEWEDVPTAGSKMVGIEGLSDVNVTIARTRAGNIAQAGLPKRMKSLGTRRGMRRRKEKVEEAERRRFQQNVAVIAKDEKFGFGAAGESTTASADAASGAGAASGLQALRAFITRNMAVQQAL</sequence>
<feature type="region of interest" description="Disordered" evidence="5">
    <location>
        <begin position="56"/>
        <end position="133"/>
    </location>
</feature>
<gene>
    <name evidence="6" type="ORF">TWF696_007734</name>
</gene>
<dbReference type="InterPro" id="IPR028160">
    <property type="entry name" value="Slx9-like"/>
</dbReference>
<evidence type="ECO:0000256" key="4">
    <source>
        <dbReference type="ARBA" id="ARBA00023242"/>
    </source>
</evidence>